<dbReference type="Gene3D" id="3.40.50.10540">
    <property type="entry name" value="Crotonobetainyl-coa:carnitine coa-transferase, domain 1"/>
    <property type="match status" value="1"/>
</dbReference>
<dbReference type="InterPro" id="IPR023606">
    <property type="entry name" value="CoA-Trfase_III_dom_1_sf"/>
</dbReference>
<sequence length="432" mass="46555">MLHGIACHRPRKRGGPSGAPALPMTQSTQSNTPDPSQAALAGVRVLDFTSAVVGPYAAKIMADHGADVIKIEAGDGDVIRWIAGPSPTPGMSGKFLHLNRGKRSIALDLKSEAGREVAMALVERADVMLINMRPRAIERLGLDYAALAARNPRLVYCSMVGFGPGPYRDTPAYDSIIQGGSGVAALAEMATGVPRYVPYVVADRTVGLMALNAVLMALFQRERTGRGQRLEVPMFENMAALVMSEHLYGATFDPPLSEPGDLRLIDPQASPVKTLDGYVCLTTNTDAQAHALMDVMGRPEMKEDPRFRTKQARAAHSSEYFAIRAQAMAERTTREWLEALAAADIPAMPYNTLDSLRSDPHIVGAGLLRRVEHPSEGAMWDIADPTSMSGSVACEMRPAPLLGEHGLEILRELGYSDEAARRMMEQGAVGGR</sequence>
<evidence type="ECO:0000256" key="1">
    <source>
        <dbReference type="ARBA" id="ARBA00022679"/>
    </source>
</evidence>
<dbReference type="Proteomes" id="UP000277294">
    <property type="component" value="Unassembled WGS sequence"/>
</dbReference>
<dbReference type="InterPro" id="IPR003673">
    <property type="entry name" value="CoA-Trfase_fam_III"/>
</dbReference>
<protein>
    <submittedName>
        <fullName evidence="3">Formyl-coenzyme A transferase</fullName>
        <ecNumber evidence="3">2.8.3.16</ecNumber>
    </submittedName>
</protein>
<name>A0A3P4B218_9BURK</name>
<feature type="compositionally biased region" description="Basic residues" evidence="2">
    <location>
        <begin position="1"/>
        <end position="14"/>
    </location>
</feature>
<reference evidence="3 4" key="1">
    <citation type="submission" date="2018-10" db="EMBL/GenBank/DDBJ databases">
        <authorList>
            <person name="Criscuolo A."/>
        </authorList>
    </citation>
    <scope>NUCLEOTIDE SEQUENCE [LARGE SCALE GENOMIC DNA]</scope>
    <source>
        <strain evidence="3">DnA1</strain>
    </source>
</reference>
<dbReference type="EMBL" id="UWPJ01000018">
    <property type="protein sequence ID" value="VCU70329.1"/>
    <property type="molecule type" value="Genomic_DNA"/>
</dbReference>
<evidence type="ECO:0000313" key="3">
    <source>
        <dbReference type="EMBL" id="VCU70329.1"/>
    </source>
</evidence>
<dbReference type="Gene3D" id="3.30.1540.10">
    <property type="entry name" value="formyl-coa transferase, domain 3"/>
    <property type="match status" value="1"/>
</dbReference>
<accession>A0A3P4B218</accession>
<dbReference type="GO" id="GO:0033608">
    <property type="term" value="F:formyl-CoA transferase activity"/>
    <property type="evidence" value="ECO:0007669"/>
    <property type="project" value="UniProtKB-EC"/>
</dbReference>
<dbReference type="PANTHER" id="PTHR48207:SF4">
    <property type="entry name" value="BLL6097 PROTEIN"/>
    <property type="match status" value="1"/>
</dbReference>
<dbReference type="InterPro" id="IPR044855">
    <property type="entry name" value="CoA-Trfase_III_dom3_sf"/>
</dbReference>
<dbReference type="PANTHER" id="PTHR48207">
    <property type="entry name" value="SUCCINATE--HYDROXYMETHYLGLUTARATE COA-TRANSFERASE"/>
    <property type="match status" value="1"/>
</dbReference>
<dbReference type="AlphaFoldDB" id="A0A3P4B218"/>
<dbReference type="SUPFAM" id="SSF89796">
    <property type="entry name" value="CoA-transferase family III (CaiB/BaiF)"/>
    <property type="match status" value="1"/>
</dbReference>
<evidence type="ECO:0000313" key="4">
    <source>
        <dbReference type="Proteomes" id="UP000277294"/>
    </source>
</evidence>
<dbReference type="InterPro" id="IPR050483">
    <property type="entry name" value="CoA-transferase_III_domain"/>
</dbReference>
<dbReference type="EC" id="2.8.3.16" evidence="3"/>
<feature type="compositionally biased region" description="Polar residues" evidence="2">
    <location>
        <begin position="24"/>
        <end position="35"/>
    </location>
</feature>
<keyword evidence="4" id="KW-1185">Reference proteome</keyword>
<proteinExistence type="predicted"/>
<gene>
    <name evidence="3" type="primary">frc_10</name>
    <name evidence="3" type="ORF">PIGHUM_02399</name>
</gene>
<feature type="region of interest" description="Disordered" evidence="2">
    <location>
        <begin position="1"/>
        <end position="36"/>
    </location>
</feature>
<keyword evidence="1 3" id="KW-0808">Transferase</keyword>
<dbReference type="Pfam" id="PF02515">
    <property type="entry name" value="CoA_transf_3"/>
    <property type="match status" value="1"/>
</dbReference>
<organism evidence="3 4">
    <name type="scientific">Pigmentiphaga humi</name>
    <dbReference type="NCBI Taxonomy" id="2478468"/>
    <lineage>
        <taxon>Bacteria</taxon>
        <taxon>Pseudomonadati</taxon>
        <taxon>Pseudomonadota</taxon>
        <taxon>Betaproteobacteria</taxon>
        <taxon>Burkholderiales</taxon>
        <taxon>Alcaligenaceae</taxon>
        <taxon>Pigmentiphaga</taxon>
    </lineage>
</organism>
<evidence type="ECO:0000256" key="2">
    <source>
        <dbReference type="SAM" id="MobiDB-lite"/>
    </source>
</evidence>